<dbReference type="InterPro" id="IPR003593">
    <property type="entry name" value="AAA+_ATPase"/>
</dbReference>
<dbReference type="PANTHER" id="PTHR46411:SF2">
    <property type="entry name" value="AAA+ ATPASE DOMAIN-CONTAINING PROTEIN"/>
    <property type="match status" value="1"/>
</dbReference>
<accession>A0AAD6V6V6</accession>
<evidence type="ECO:0000313" key="3">
    <source>
        <dbReference type="Proteomes" id="UP001219525"/>
    </source>
</evidence>
<dbReference type="EMBL" id="JARJCW010000059">
    <property type="protein sequence ID" value="KAJ7201265.1"/>
    <property type="molecule type" value="Genomic_DNA"/>
</dbReference>
<sequence>MSTLTETQVKTKEAKEPVTRTLIAHYDEYFDTRTFSTTLRKTSKPKSEKKVKESKKPVLVIRRQINEKGQYDGTKIDIVGTRLRDVLTEVNHDVYGFKLTGDKGTVDPNALFYCRPRLQRFLQDELLKEPRNEDMITDLATVVEYTDRHWSSVDSDLARYLPRQEITFELLWTLIQPNTYVYQRFRATEQDQLLYARGTHYARREDGSKCFQLSCEVIHDDGDIFGIAKITLEIDAFDGTKKIQDLKAYPLEYHADREHLREQAIKRGKQFVTFQNPVYKQVNGPAISVRVQERDDLYGRSAPEERRVLADGRVMIDARAFYKFHRDSIACNPWVREPVLRDNLTDDQYAICMPYALGFSFAIKEWGAFAVDRLSDIVWSDEPFALLVLGKKQKTLVRALVRQHAKRSTQFDDIVPGKGKGLIGLLSGPPGTGKTLTAEAVAETTRKPLYIVSAGELGTSPETVDGALSRVLSLAQTWNAVLLLDEAEVFLQERSPNNVERNALVSIFLRQLEYYQGIMILTTNMARTCDTAMESRIHFCVHYSELNQEARLAIWKTFVARSKVTLKEEDLVRLSELRLNGRQIKNAVSSAHSIALDENEPMAIDHIDTVLDVLSEWQKARVTEEEDERRTRGSTPFLAV</sequence>
<dbReference type="Pfam" id="PF00004">
    <property type="entry name" value="AAA"/>
    <property type="match status" value="1"/>
</dbReference>
<dbReference type="Gene3D" id="3.40.50.300">
    <property type="entry name" value="P-loop containing nucleotide triphosphate hydrolases"/>
    <property type="match status" value="1"/>
</dbReference>
<name>A0AAD6V6V6_9AGAR</name>
<dbReference type="AlphaFoldDB" id="A0AAD6V6V6"/>
<proteinExistence type="predicted"/>
<reference evidence="2" key="1">
    <citation type="submission" date="2023-03" db="EMBL/GenBank/DDBJ databases">
        <title>Massive genome expansion in bonnet fungi (Mycena s.s.) driven by repeated elements and novel gene families across ecological guilds.</title>
        <authorList>
            <consortium name="Lawrence Berkeley National Laboratory"/>
            <person name="Harder C.B."/>
            <person name="Miyauchi S."/>
            <person name="Viragh M."/>
            <person name="Kuo A."/>
            <person name="Thoen E."/>
            <person name="Andreopoulos B."/>
            <person name="Lu D."/>
            <person name="Skrede I."/>
            <person name="Drula E."/>
            <person name="Henrissat B."/>
            <person name="Morin E."/>
            <person name="Kohler A."/>
            <person name="Barry K."/>
            <person name="LaButti K."/>
            <person name="Morin E."/>
            <person name="Salamov A."/>
            <person name="Lipzen A."/>
            <person name="Mereny Z."/>
            <person name="Hegedus B."/>
            <person name="Baldrian P."/>
            <person name="Stursova M."/>
            <person name="Weitz H."/>
            <person name="Taylor A."/>
            <person name="Grigoriev I.V."/>
            <person name="Nagy L.G."/>
            <person name="Martin F."/>
            <person name="Kauserud H."/>
        </authorList>
    </citation>
    <scope>NUCLEOTIDE SEQUENCE</scope>
    <source>
        <strain evidence="2">9144</strain>
    </source>
</reference>
<dbReference type="Pfam" id="PF22942">
    <property type="entry name" value="DUF7025"/>
    <property type="match status" value="1"/>
</dbReference>
<dbReference type="InterPro" id="IPR054289">
    <property type="entry name" value="DUF7025"/>
</dbReference>
<comment type="caution">
    <text evidence="2">The sequence shown here is derived from an EMBL/GenBank/DDBJ whole genome shotgun (WGS) entry which is preliminary data.</text>
</comment>
<evidence type="ECO:0000313" key="2">
    <source>
        <dbReference type="EMBL" id="KAJ7201265.1"/>
    </source>
</evidence>
<feature type="domain" description="AAA+ ATPase" evidence="1">
    <location>
        <begin position="420"/>
        <end position="547"/>
    </location>
</feature>
<protein>
    <submittedName>
        <fullName evidence="2">P-loop containing nucleoside triphosphate hydrolase protein</fullName>
    </submittedName>
</protein>
<dbReference type="CDD" id="cd19481">
    <property type="entry name" value="RecA-like_protease"/>
    <property type="match status" value="1"/>
</dbReference>
<gene>
    <name evidence="2" type="ORF">GGX14DRAFT_464843</name>
</gene>
<organism evidence="2 3">
    <name type="scientific">Mycena pura</name>
    <dbReference type="NCBI Taxonomy" id="153505"/>
    <lineage>
        <taxon>Eukaryota</taxon>
        <taxon>Fungi</taxon>
        <taxon>Dikarya</taxon>
        <taxon>Basidiomycota</taxon>
        <taxon>Agaricomycotina</taxon>
        <taxon>Agaricomycetes</taxon>
        <taxon>Agaricomycetidae</taxon>
        <taxon>Agaricales</taxon>
        <taxon>Marasmiineae</taxon>
        <taxon>Mycenaceae</taxon>
        <taxon>Mycena</taxon>
    </lineage>
</organism>
<dbReference type="SUPFAM" id="SSF52540">
    <property type="entry name" value="P-loop containing nucleoside triphosphate hydrolases"/>
    <property type="match status" value="1"/>
</dbReference>
<keyword evidence="2" id="KW-0378">Hydrolase</keyword>
<dbReference type="PANTHER" id="PTHR46411">
    <property type="entry name" value="FAMILY ATPASE, PUTATIVE-RELATED"/>
    <property type="match status" value="1"/>
</dbReference>
<dbReference type="InterPro" id="IPR003959">
    <property type="entry name" value="ATPase_AAA_core"/>
</dbReference>
<dbReference type="SMART" id="SM00382">
    <property type="entry name" value="AAA"/>
    <property type="match status" value="1"/>
</dbReference>
<dbReference type="GO" id="GO:0005524">
    <property type="term" value="F:ATP binding"/>
    <property type="evidence" value="ECO:0007669"/>
    <property type="project" value="InterPro"/>
</dbReference>
<dbReference type="Proteomes" id="UP001219525">
    <property type="component" value="Unassembled WGS sequence"/>
</dbReference>
<evidence type="ECO:0000259" key="1">
    <source>
        <dbReference type="SMART" id="SM00382"/>
    </source>
</evidence>
<keyword evidence="3" id="KW-1185">Reference proteome</keyword>
<dbReference type="InterPro" id="IPR027417">
    <property type="entry name" value="P-loop_NTPase"/>
</dbReference>
<dbReference type="GO" id="GO:0016887">
    <property type="term" value="F:ATP hydrolysis activity"/>
    <property type="evidence" value="ECO:0007669"/>
    <property type="project" value="InterPro"/>
</dbReference>